<feature type="repeat" description="CXXCXGXG motif" evidence="12">
    <location>
        <begin position="162"/>
        <end position="169"/>
    </location>
</feature>
<keyword evidence="8 12" id="KW-0143">Chaperone</keyword>
<feature type="binding site" evidence="12">
    <location>
        <position position="201"/>
    </location>
    <ligand>
        <name>Zn(2+)</name>
        <dbReference type="ChEBI" id="CHEBI:29105"/>
        <label>1</label>
    </ligand>
</feature>
<dbReference type="GO" id="GO:0042026">
    <property type="term" value="P:protein refolding"/>
    <property type="evidence" value="ECO:0007669"/>
    <property type="project" value="TreeGrafter"/>
</dbReference>
<dbReference type="GO" id="GO:0051082">
    <property type="term" value="F:unfolded protein binding"/>
    <property type="evidence" value="ECO:0007669"/>
    <property type="project" value="UniProtKB-UniRule"/>
</dbReference>
<dbReference type="Gene3D" id="2.10.230.10">
    <property type="entry name" value="Heat shock protein DnaJ, cysteine-rich domain"/>
    <property type="match status" value="1"/>
</dbReference>
<dbReference type="SMART" id="SM00271">
    <property type="entry name" value="DnaJ"/>
    <property type="match status" value="1"/>
</dbReference>
<proteinExistence type="inferred from homology"/>
<dbReference type="InterPro" id="IPR001305">
    <property type="entry name" value="HSP_DnaJ_Cys-rich_dom"/>
</dbReference>
<dbReference type="AlphaFoldDB" id="A0A932ZTR6"/>
<evidence type="ECO:0000256" key="11">
    <source>
        <dbReference type="ARBA" id="ARBA00067609"/>
    </source>
</evidence>
<evidence type="ECO:0000259" key="15">
    <source>
        <dbReference type="PROSITE" id="PS51188"/>
    </source>
</evidence>
<dbReference type="CDD" id="cd10747">
    <property type="entry name" value="DnaJ_C"/>
    <property type="match status" value="1"/>
</dbReference>
<comment type="similarity">
    <text evidence="10 12">Belongs to the DnaJ family.</text>
</comment>
<dbReference type="NCBIfam" id="TIGR02349">
    <property type="entry name" value="DnaJ_bact"/>
    <property type="match status" value="1"/>
</dbReference>
<keyword evidence="4 12" id="KW-0677">Repeat</keyword>
<evidence type="ECO:0000256" key="9">
    <source>
        <dbReference type="ARBA" id="ARBA00053423"/>
    </source>
</evidence>
<comment type="cofactor">
    <cofactor evidence="12">
        <name>Zn(2+)</name>
        <dbReference type="ChEBI" id="CHEBI:29105"/>
    </cofactor>
    <text evidence="12">Binds 2 Zn(2+) ions per monomer.</text>
</comment>
<feature type="binding site" evidence="12">
    <location>
        <position position="162"/>
    </location>
    <ligand>
        <name>Zn(2+)</name>
        <dbReference type="ChEBI" id="CHEBI:29105"/>
        <label>2</label>
    </ligand>
</feature>
<organism evidence="16 17">
    <name type="scientific">Tectimicrobiota bacterium</name>
    <dbReference type="NCBI Taxonomy" id="2528274"/>
    <lineage>
        <taxon>Bacteria</taxon>
        <taxon>Pseudomonadati</taxon>
        <taxon>Nitrospinota/Tectimicrobiota group</taxon>
        <taxon>Candidatus Tectimicrobiota</taxon>
    </lineage>
</organism>
<dbReference type="GO" id="GO:0009408">
    <property type="term" value="P:response to heat"/>
    <property type="evidence" value="ECO:0007669"/>
    <property type="project" value="InterPro"/>
</dbReference>
<dbReference type="CDD" id="cd06257">
    <property type="entry name" value="DnaJ"/>
    <property type="match status" value="1"/>
</dbReference>
<dbReference type="PROSITE" id="PS00636">
    <property type="entry name" value="DNAJ_1"/>
    <property type="match status" value="1"/>
</dbReference>
<dbReference type="HAMAP" id="MF_01152">
    <property type="entry name" value="DnaJ"/>
    <property type="match status" value="1"/>
</dbReference>
<feature type="repeat" description="CXXCXGXG motif" evidence="12">
    <location>
        <begin position="184"/>
        <end position="191"/>
    </location>
</feature>
<keyword evidence="5 12" id="KW-0863">Zinc-finger</keyword>
<feature type="binding site" evidence="12">
    <location>
        <position position="146"/>
    </location>
    <ligand>
        <name>Zn(2+)</name>
        <dbReference type="ChEBI" id="CHEBI:29105"/>
        <label>1</label>
    </ligand>
</feature>
<dbReference type="PANTHER" id="PTHR43096:SF48">
    <property type="entry name" value="CHAPERONE PROTEIN DNAJ"/>
    <property type="match status" value="1"/>
</dbReference>
<feature type="zinc finger region" description="CR-type" evidence="13">
    <location>
        <begin position="133"/>
        <end position="210"/>
    </location>
</feature>
<evidence type="ECO:0000259" key="14">
    <source>
        <dbReference type="PROSITE" id="PS50076"/>
    </source>
</evidence>
<gene>
    <name evidence="12 16" type="primary">dnaJ</name>
    <name evidence="16" type="ORF">HY618_01850</name>
</gene>
<feature type="repeat" description="CXXCXGXG motif" evidence="12">
    <location>
        <begin position="146"/>
        <end position="153"/>
    </location>
</feature>
<dbReference type="SUPFAM" id="SSF57938">
    <property type="entry name" value="DnaJ/Hsp40 cysteine-rich domain"/>
    <property type="match status" value="1"/>
</dbReference>
<feature type="repeat" description="CXXCXGXG motif" evidence="12">
    <location>
        <begin position="198"/>
        <end position="205"/>
    </location>
</feature>
<name>A0A932ZTR6_UNCTE</name>
<dbReference type="FunFam" id="1.10.287.110:FF:000034">
    <property type="entry name" value="Chaperone protein DnaJ"/>
    <property type="match status" value="1"/>
</dbReference>
<dbReference type="FunFam" id="2.60.260.20:FF:000005">
    <property type="entry name" value="Chaperone protein dnaJ 1, mitochondrial"/>
    <property type="match status" value="1"/>
</dbReference>
<dbReference type="InterPro" id="IPR002939">
    <property type="entry name" value="DnaJ_C"/>
</dbReference>
<dbReference type="Gene3D" id="2.60.260.20">
    <property type="entry name" value="Urease metallochaperone UreE, N-terminal domain"/>
    <property type="match status" value="2"/>
</dbReference>
<protein>
    <recommendedName>
        <fullName evidence="11 12">Chaperone protein DnaJ</fullName>
    </recommendedName>
</protein>
<dbReference type="CDD" id="cd10719">
    <property type="entry name" value="DnaJ_zf"/>
    <property type="match status" value="1"/>
</dbReference>
<evidence type="ECO:0000256" key="1">
    <source>
        <dbReference type="ARBA" id="ARBA00022490"/>
    </source>
</evidence>
<dbReference type="PRINTS" id="PR00625">
    <property type="entry name" value="JDOMAIN"/>
</dbReference>
<feature type="binding site" evidence="12">
    <location>
        <position position="184"/>
    </location>
    <ligand>
        <name>Zn(2+)</name>
        <dbReference type="ChEBI" id="CHEBI:29105"/>
        <label>2</label>
    </ligand>
</feature>
<evidence type="ECO:0000256" key="10">
    <source>
        <dbReference type="ARBA" id="ARBA00061004"/>
    </source>
</evidence>
<feature type="binding site" evidence="12">
    <location>
        <position position="198"/>
    </location>
    <ligand>
        <name>Zn(2+)</name>
        <dbReference type="ChEBI" id="CHEBI:29105"/>
        <label>1</label>
    </ligand>
</feature>
<dbReference type="Pfam" id="PF00684">
    <property type="entry name" value="DnaJ_CXXCXGXG"/>
    <property type="match status" value="1"/>
</dbReference>
<dbReference type="PANTHER" id="PTHR43096">
    <property type="entry name" value="DNAJ HOMOLOG 1, MITOCHONDRIAL-RELATED"/>
    <property type="match status" value="1"/>
</dbReference>
<feature type="binding site" evidence="12">
    <location>
        <position position="165"/>
    </location>
    <ligand>
        <name>Zn(2+)</name>
        <dbReference type="ChEBI" id="CHEBI:29105"/>
        <label>2</label>
    </ligand>
</feature>
<accession>A0A932ZTR6</accession>
<dbReference type="InterPro" id="IPR036869">
    <property type="entry name" value="J_dom_sf"/>
</dbReference>
<comment type="caution">
    <text evidence="16">The sequence shown here is derived from an EMBL/GenBank/DDBJ whole genome shotgun (WGS) entry which is preliminary data.</text>
</comment>
<dbReference type="InterPro" id="IPR008971">
    <property type="entry name" value="HSP40/DnaJ_pept-bd"/>
</dbReference>
<dbReference type="Pfam" id="PF01556">
    <property type="entry name" value="DnaJ_C"/>
    <property type="match status" value="1"/>
</dbReference>
<feature type="domain" description="J" evidence="14">
    <location>
        <begin position="5"/>
        <end position="70"/>
    </location>
</feature>
<dbReference type="Pfam" id="PF00226">
    <property type="entry name" value="DnaJ"/>
    <property type="match status" value="1"/>
</dbReference>
<evidence type="ECO:0000256" key="13">
    <source>
        <dbReference type="PROSITE-ProRule" id="PRU00546"/>
    </source>
</evidence>
<comment type="subcellular location">
    <subcellularLocation>
        <location evidence="12">Cytoplasm</location>
    </subcellularLocation>
</comment>
<dbReference type="InterPro" id="IPR036410">
    <property type="entry name" value="HSP_DnaJ_Cys-rich_dom_sf"/>
</dbReference>
<dbReference type="Proteomes" id="UP000752292">
    <property type="component" value="Unassembled WGS sequence"/>
</dbReference>
<dbReference type="InterPro" id="IPR001623">
    <property type="entry name" value="DnaJ_domain"/>
</dbReference>
<keyword evidence="2 12" id="KW-0235">DNA replication</keyword>
<keyword evidence="3 12" id="KW-0479">Metal-binding</keyword>
<dbReference type="GO" id="GO:0005524">
    <property type="term" value="F:ATP binding"/>
    <property type="evidence" value="ECO:0007669"/>
    <property type="project" value="InterPro"/>
</dbReference>
<dbReference type="GO" id="GO:0031072">
    <property type="term" value="F:heat shock protein binding"/>
    <property type="evidence" value="ECO:0007669"/>
    <property type="project" value="InterPro"/>
</dbReference>
<dbReference type="GO" id="GO:0008270">
    <property type="term" value="F:zinc ion binding"/>
    <property type="evidence" value="ECO:0007669"/>
    <property type="project" value="UniProtKB-UniRule"/>
</dbReference>
<reference evidence="16" key="1">
    <citation type="submission" date="2020-07" db="EMBL/GenBank/DDBJ databases">
        <title>Huge and variable diversity of episymbiotic CPR bacteria and DPANN archaea in groundwater ecosystems.</title>
        <authorList>
            <person name="He C.Y."/>
            <person name="Keren R."/>
            <person name="Whittaker M."/>
            <person name="Farag I.F."/>
            <person name="Doudna J."/>
            <person name="Cate J.H.D."/>
            <person name="Banfield J.F."/>
        </authorList>
    </citation>
    <scope>NUCLEOTIDE SEQUENCE</scope>
    <source>
        <strain evidence="16">NC_groundwater_1370_Ag_S-0.2um_69_93</strain>
    </source>
</reference>
<dbReference type="GO" id="GO:0005737">
    <property type="term" value="C:cytoplasm"/>
    <property type="evidence" value="ECO:0007669"/>
    <property type="project" value="UniProtKB-SubCell"/>
</dbReference>
<evidence type="ECO:0000256" key="2">
    <source>
        <dbReference type="ARBA" id="ARBA00022705"/>
    </source>
</evidence>
<evidence type="ECO:0000256" key="12">
    <source>
        <dbReference type="HAMAP-Rule" id="MF_01152"/>
    </source>
</evidence>
<evidence type="ECO:0000256" key="3">
    <source>
        <dbReference type="ARBA" id="ARBA00022723"/>
    </source>
</evidence>
<evidence type="ECO:0000256" key="6">
    <source>
        <dbReference type="ARBA" id="ARBA00022833"/>
    </source>
</evidence>
<dbReference type="InterPro" id="IPR018253">
    <property type="entry name" value="DnaJ_domain_CS"/>
</dbReference>
<dbReference type="InterPro" id="IPR012724">
    <property type="entry name" value="DnaJ"/>
</dbReference>
<comment type="subunit">
    <text evidence="12">Homodimer.</text>
</comment>
<sequence>MATRDYYEILGVGRTADEAEIKKAYRRLAMKFHPDRNPGDAKAEDAFKEASEAYQVLSDPQKREAYDRFGADGLRGMGAQGFSSFEDIFSSFGDIFSDIFGLGGSRSRRRTGPQRGRDLVYNLELTFEEAARGADRDLEFERPSECVYCGGSGAKAGSVSACPACRGSGQVAFRQGFITYSTACSECGGTGQVIRERCPECGGKGLRAEKRRVKVKIPAGVDHGGRLRLREEGEGGARGGPAGDLFVVVSLLSHPEFQREGQHVISRLDITFAQAALGAEVEVKTLYGRSKLKVPRGTQAGETLVLRGEGFPVMGRRSKGDHIVQVFVRTPTRLSPKEERLVRELAALEGEREDRKEKVAGIKKGLLDAAGGLGGRLRGWLARLLRPSALREWFCREA</sequence>
<feature type="binding site" evidence="12">
    <location>
        <position position="187"/>
    </location>
    <ligand>
        <name>Zn(2+)</name>
        <dbReference type="ChEBI" id="CHEBI:29105"/>
        <label>2</label>
    </ligand>
</feature>
<dbReference type="NCBIfam" id="NF008035">
    <property type="entry name" value="PRK10767.1"/>
    <property type="match status" value="1"/>
</dbReference>
<dbReference type="PROSITE" id="PS50076">
    <property type="entry name" value="DNAJ_2"/>
    <property type="match status" value="1"/>
</dbReference>
<feature type="binding site" evidence="12">
    <location>
        <position position="149"/>
    </location>
    <ligand>
        <name>Zn(2+)</name>
        <dbReference type="ChEBI" id="CHEBI:29105"/>
        <label>1</label>
    </ligand>
</feature>
<keyword evidence="1 12" id="KW-0963">Cytoplasm</keyword>
<dbReference type="SUPFAM" id="SSF46565">
    <property type="entry name" value="Chaperone J-domain"/>
    <property type="match status" value="1"/>
</dbReference>
<keyword evidence="7 12" id="KW-0346">Stress response</keyword>
<comment type="domain">
    <text evidence="12">The J domain is necessary and sufficient to stimulate DnaK ATPase activity. Zinc center 1 plays an important role in the autonomous, DnaK-independent chaperone activity of DnaJ. Zinc center 2 is essential for interaction with DnaK and for DnaJ activity.</text>
</comment>
<dbReference type="PROSITE" id="PS51188">
    <property type="entry name" value="ZF_CR"/>
    <property type="match status" value="1"/>
</dbReference>
<feature type="domain" description="CR-type" evidence="15">
    <location>
        <begin position="133"/>
        <end position="210"/>
    </location>
</feature>
<evidence type="ECO:0000256" key="4">
    <source>
        <dbReference type="ARBA" id="ARBA00022737"/>
    </source>
</evidence>
<evidence type="ECO:0000313" key="17">
    <source>
        <dbReference type="Proteomes" id="UP000752292"/>
    </source>
</evidence>
<dbReference type="EMBL" id="JACQRX010000080">
    <property type="protein sequence ID" value="MBI4251176.1"/>
    <property type="molecule type" value="Genomic_DNA"/>
</dbReference>
<evidence type="ECO:0000256" key="8">
    <source>
        <dbReference type="ARBA" id="ARBA00023186"/>
    </source>
</evidence>
<dbReference type="FunFam" id="2.10.230.10:FF:000002">
    <property type="entry name" value="Molecular chaperone DnaJ"/>
    <property type="match status" value="1"/>
</dbReference>
<evidence type="ECO:0000256" key="7">
    <source>
        <dbReference type="ARBA" id="ARBA00023016"/>
    </source>
</evidence>
<dbReference type="GO" id="GO:0006260">
    <property type="term" value="P:DNA replication"/>
    <property type="evidence" value="ECO:0007669"/>
    <property type="project" value="UniProtKB-KW"/>
</dbReference>
<dbReference type="SUPFAM" id="SSF49493">
    <property type="entry name" value="HSP40/DnaJ peptide-binding domain"/>
    <property type="match status" value="2"/>
</dbReference>
<evidence type="ECO:0000313" key="16">
    <source>
        <dbReference type="EMBL" id="MBI4251176.1"/>
    </source>
</evidence>
<comment type="function">
    <text evidence="9 12">Participates actively in the response to hyperosmotic and heat shock by preventing the aggregation of stress-denatured proteins and by disaggregating proteins, also in an autonomous, DnaK-independent fashion. Unfolded proteins bind initially to DnaJ; upon interaction with the DnaJ-bound protein, DnaK hydrolyzes its bound ATP, resulting in the formation of a stable complex. GrpE releases ADP from DnaK; ATP binding to DnaK triggers the release of the substrate protein, thus completing the reaction cycle. Several rounds of ATP-dependent interactions between DnaJ, DnaK and GrpE are required for fully efficient folding. Also involved, together with DnaK and GrpE, in the DNA replication of plasmids through activation of initiation proteins.</text>
</comment>
<dbReference type="Gene3D" id="1.10.287.110">
    <property type="entry name" value="DnaJ domain"/>
    <property type="match status" value="1"/>
</dbReference>
<keyword evidence="6 12" id="KW-0862">Zinc</keyword>
<evidence type="ECO:0000256" key="5">
    <source>
        <dbReference type="ARBA" id="ARBA00022771"/>
    </source>
</evidence>